<evidence type="ECO:0000313" key="4">
    <source>
        <dbReference type="Proteomes" id="UP000037660"/>
    </source>
</evidence>
<dbReference type="Gene3D" id="3.30.1340.30">
    <property type="match status" value="1"/>
</dbReference>
<accession>A0A0K8NXC5</accession>
<dbReference type="STRING" id="1547922.ISF6_0617"/>
<dbReference type="Proteomes" id="UP000037660">
    <property type="component" value="Unassembled WGS sequence"/>
</dbReference>
<dbReference type="PROSITE" id="PS50914">
    <property type="entry name" value="BON"/>
    <property type="match status" value="2"/>
</dbReference>
<reference evidence="3 4" key="2">
    <citation type="journal article" date="2016" name="Science">
        <title>A bacterium that degrades and assimilates poly(ethylene terephthalate).</title>
        <authorList>
            <person name="Yoshida S."/>
            <person name="Hiraga K."/>
            <person name="Takehana T."/>
            <person name="Taniguchi I."/>
            <person name="Yamaji H."/>
            <person name="Maeda Y."/>
            <person name="Toyohara K."/>
            <person name="Miyamoto K."/>
            <person name="Kimura Y."/>
            <person name="Oda K."/>
        </authorList>
    </citation>
    <scope>NUCLEOTIDE SEQUENCE [LARGE SCALE GENOMIC DNA]</scope>
    <source>
        <strain evidence="4">NBRC 110686 / TISTR 2288 / 201-F6</strain>
    </source>
</reference>
<proteinExistence type="predicted"/>
<feature type="domain" description="BON" evidence="2">
    <location>
        <begin position="57"/>
        <end position="129"/>
    </location>
</feature>
<protein>
    <submittedName>
        <fullName evidence="3">21 kDa hemolysin</fullName>
    </submittedName>
</protein>
<dbReference type="InterPro" id="IPR051686">
    <property type="entry name" value="Lipoprotein_DolP"/>
</dbReference>
<name>A0A0K8NXC5_PISS1</name>
<keyword evidence="4" id="KW-1185">Reference proteome</keyword>
<dbReference type="SMART" id="SM00749">
    <property type="entry name" value="BON"/>
    <property type="match status" value="2"/>
</dbReference>
<dbReference type="Pfam" id="PF04972">
    <property type="entry name" value="BON"/>
    <property type="match status" value="2"/>
</dbReference>
<keyword evidence="1" id="KW-0732">Signal</keyword>
<dbReference type="OrthoDB" id="5294487at2"/>
<dbReference type="PROSITE" id="PS51257">
    <property type="entry name" value="PROKAR_LIPOPROTEIN"/>
    <property type="match status" value="1"/>
</dbReference>
<dbReference type="InterPro" id="IPR014004">
    <property type="entry name" value="Transpt-assoc_nodulatn_dom_bac"/>
</dbReference>
<evidence type="ECO:0000256" key="1">
    <source>
        <dbReference type="ARBA" id="ARBA00022729"/>
    </source>
</evidence>
<organism evidence="3 4">
    <name type="scientific">Piscinibacter sakaiensis</name>
    <name type="common">Ideonella sakaiensis</name>
    <dbReference type="NCBI Taxonomy" id="1547922"/>
    <lineage>
        <taxon>Bacteria</taxon>
        <taxon>Pseudomonadati</taxon>
        <taxon>Pseudomonadota</taxon>
        <taxon>Betaproteobacteria</taxon>
        <taxon>Burkholderiales</taxon>
        <taxon>Sphaerotilaceae</taxon>
        <taxon>Piscinibacter</taxon>
    </lineage>
</organism>
<comment type="caution">
    <text evidence="3">The sequence shown here is derived from an EMBL/GenBank/DDBJ whole genome shotgun (WGS) entry which is preliminary data.</text>
</comment>
<dbReference type="AlphaFoldDB" id="A0A0K8NXC5"/>
<dbReference type="RefSeq" id="WP_054019134.1">
    <property type="nucleotide sequence ID" value="NZ_BBYR01000013.1"/>
</dbReference>
<dbReference type="InterPro" id="IPR007055">
    <property type="entry name" value="BON_dom"/>
</dbReference>
<dbReference type="PANTHER" id="PTHR34606">
    <property type="entry name" value="BON DOMAIN-CONTAINING PROTEIN"/>
    <property type="match status" value="1"/>
</dbReference>
<dbReference type="EMBL" id="BBYR01000013">
    <property type="protein sequence ID" value="GAP35052.1"/>
    <property type="molecule type" value="Genomic_DNA"/>
</dbReference>
<reference evidence="4" key="1">
    <citation type="submission" date="2015-07" db="EMBL/GenBank/DDBJ databases">
        <title>Discovery of a poly(ethylene terephthalate assimilation.</title>
        <authorList>
            <person name="Yoshida S."/>
            <person name="Hiraga K."/>
            <person name="Takehana T."/>
            <person name="Taniguchi I."/>
            <person name="Yamaji H."/>
            <person name="Maeda Y."/>
            <person name="Toyohara K."/>
            <person name="Miyamoto K."/>
            <person name="Kimura Y."/>
            <person name="Oda K."/>
        </authorList>
    </citation>
    <scope>NUCLEOTIDE SEQUENCE [LARGE SCALE GENOMIC DNA]</scope>
    <source>
        <strain evidence="4">NBRC 110686 / TISTR 2288 / 201-F6</strain>
    </source>
</reference>
<evidence type="ECO:0000313" key="3">
    <source>
        <dbReference type="EMBL" id="GAP35052.1"/>
    </source>
</evidence>
<evidence type="ECO:0000259" key="2">
    <source>
        <dbReference type="PROSITE" id="PS50914"/>
    </source>
</evidence>
<gene>
    <name evidence="3" type="ORF">ISF6_0617</name>
</gene>
<sequence length="230" mass="24038">MTLRSSAPVPLGRRAARVLAVGVAAATLGGVLAACAPLIVGGAMVGGTLMYTDRRTSGAQIEDQAIELKASRRIAELTGERVHVNVTSYNRLVLLTGEALTEADRATAGEAASRVENVRSVVNELAVMGHSSLTVRSNDSILSGKVKASLVDAKDLMANAFKVVTERGTVYLMGRVTEREANRAADIARSVSGVQKVVRVLEVISEAELAQIDPARRAAIPAAPPASTAR</sequence>
<feature type="domain" description="BON" evidence="2">
    <location>
        <begin position="138"/>
        <end position="205"/>
    </location>
</feature>
<dbReference type="PANTHER" id="PTHR34606:SF4">
    <property type="entry name" value="OUTER MEMBRANE LIPOPROTEIN DOLP"/>
    <property type="match status" value="1"/>
</dbReference>